<dbReference type="Pfam" id="PF13614">
    <property type="entry name" value="AAA_31"/>
    <property type="match status" value="1"/>
</dbReference>
<dbReference type="GO" id="GO:0016887">
    <property type="term" value="F:ATP hydrolysis activity"/>
    <property type="evidence" value="ECO:0007669"/>
    <property type="project" value="TreeGrafter"/>
</dbReference>
<dbReference type="InterPro" id="IPR027417">
    <property type="entry name" value="P-loop_NTPase"/>
</dbReference>
<dbReference type="InterPro" id="IPR050625">
    <property type="entry name" value="ParA/MinD_ATPase"/>
</dbReference>
<protein>
    <submittedName>
        <fullName evidence="2">Carbon monoxide dehydrogenase</fullName>
    </submittedName>
</protein>
<accession>A0A831ZNX6</accession>
<name>A0A831ZNX6_9BACT</name>
<dbReference type="GO" id="GO:0005829">
    <property type="term" value="C:cytosol"/>
    <property type="evidence" value="ECO:0007669"/>
    <property type="project" value="TreeGrafter"/>
</dbReference>
<dbReference type="Gene3D" id="3.40.50.300">
    <property type="entry name" value="P-loop containing nucleotide triphosphate hydrolases"/>
    <property type="match status" value="1"/>
</dbReference>
<gene>
    <name evidence="2" type="ORF">ENS06_16335</name>
</gene>
<feature type="domain" description="AAA" evidence="1">
    <location>
        <begin position="9"/>
        <end position="171"/>
    </location>
</feature>
<comment type="caution">
    <text evidence="2">The sequence shown here is derived from an EMBL/GenBank/DDBJ whole genome shotgun (WGS) entry which is preliminary data.</text>
</comment>
<dbReference type="EMBL" id="DSTK01000044">
    <property type="protein sequence ID" value="HFK98881.1"/>
    <property type="molecule type" value="Genomic_DNA"/>
</dbReference>
<dbReference type="GO" id="GO:0005524">
    <property type="term" value="F:ATP binding"/>
    <property type="evidence" value="ECO:0007669"/>
    <property type="project" value="TreeGrafter"/>
</dbReference>
<dbReference type="InterPro" id="IPR014433">
    <property type="entry name" value="CooC"/>
</dbReference>
<dbReference type="SUPFAM" id="SSF52540">
    <property type="entry name" value="P-loop containing nucleoside triphosphate hydrolases"/>
    <property type="match status" value="1"/>
</dbReference>
<organism evidence="2">
    <name type="scientific">Desulfacinum infernum</name>
    <dbReference type="NCBI Taxonomy" id="35837"/>
    <lineage>
        <taxon>Bacteria</taxon>
        <taxon>Pseudomonadati</taxon>
        <taxon>Thermodesulfobacteriota</taxon>
        <taxon>Syntrophobacteria</taxon>
        <taxon>Syntrophobacterales</taxon>
        <taxon>Syntrophobacteraceae</taxon>
        <taxon>Desulfacinum</taxon>
    </lineage>
</organism>
<proteinExistence type="predicted"/>
<dbReference type="PIRSF" id="PIRSF005647">
    <property type="entry name" value="CooC"/>
    <property type="match status" value="1"/>
</dbReference>
<dbReference type="AlphaFoldDB" id="A0A831ZNX6"/>
<dbReference type="PANTHER" id="PTHR43384">
    <property type="entry name" value="SEPTUM SITE-DETERMINING PROTEIN MIND HOMOLOG, CHLOROPLASTIC-RELATED"/>
    <property type="match status" value="1"/>
</dbReference>
<dbReference type="GO" id="GO:0051782">
    <property type="term" value="P:negative regulation of cell division"/>
    <property type="evidence" value="ECO:0007669"/>
    <property type="project" value="TreeGrafter"/>
</dbReference>
<evidence type="ECO:0000259" key="1">
    <source>
        <dbReference type="Pfam" id="PF13614"/>
    </source>
</evidence>
<dbReference type="PANTHER" id="PTHR43384:SF7">
    <property type="entry name" value="CARBON-MONOXIDE DEHYDROGENASE ACCESSORY PROTEIN"/>
    <property type="match status" value="1"/>
</dbReference>
<evidence type="ECO:0000313" key="2">
    <source>
        <dbReference type="EMBL" id="HFK98881.1"/>
    </source>
</evidence>
<reference evidence="2" key="1">
    <citation type="journal article" date="2020" name="mSystems">
        <title>Genome- and Community-Level Interaction Insights into Carbon Utilization and Element Cycling Functions of Hydrothermarchaeota in Hydrothermal Sediment.</title>
        <authorList>
            <person name="Zhou Z."/>
            <person name="Liu Y."/>
            <person name="Xu W."/>
            <person name="Pan J."/>
            <person name="Luo Z.H."/>
            <person name="Li M."/>
        </authorList>
    </citation>
    <scope>NUCLEOTIDE SEQUENCE [LARGE SCALE GENOMIC DNA]</scope>
    <source>
        <strain evidence="2">SpSt-456</strain>
    </source>
</reference>
<dbReference type="InterPro" id="IPR025669">
    <property type="entry name" value="AAA_dom"/>
</dbReference>
<dbReference type="GO" id="GO:0009898">
    <property type="term" value="C:cytoplasmic side of plasma membrane"/>
    <property type="evidence" value="ECO:0007669"/>
    <property type="project" value="TreeGrafter"/>
</dbReference>
<sequence length="253" mass="27710">MGLTVAFGGKGGTGKTTLAGLLIRYLIEKDMKPVLAVDADSNANLNDVLGVPLAETLSDAREMMKKDVPTGMTKDIFMELKMEQAMVEGDGFDLIAMGQPEGPGCYCAANNLLSSLLDRLMKNYNYLVIDNEAGMEHFSRLTQKDVDVLVLVSDPSRRGLTAACRIAELVDSLPMRVGRKILVVNQVQEPPDQWPAEVGKIFSNGNIYTMPADPLLAQFDREGKPTSRLPEDSEMVRAAWALFDKIVQEAQKS</sequence>